<name>A0A4Y9Y5R8_9AGAM</name>
<accession>A0A4Y9Y5R8</accession>
<sequence length="421" mass="45336">MPLSPEPPSATGAKPTHDEIHQLCELIAGISLPKTSTAKTCAVPIHTWKKIQQLATSLRSKTRDVDTHFTLLHARIDQISAALTLPSALEARLDALSSQVQELTHSASCPTLTEASPPVITTAKGTSTPPDPMPTPCLTYPATAATSTQSISATRLQIPDAKPRTSAPRRSPHCLIIRCSYLDSTPIAISHDDLSNARRQLNRKLEFFIDAPIHITSINQTQYGHLKMQIQQPLTAERVLSSFREHKEDVQHILQRALGLLDDGITITAFDCDAAWSHVVVPRCPTLANVSLDDINIDALGHALAFANGLHLDDIKNIHPLVSADSASTTLGGAPICISLASPIDAQRLLHDGVIIEEQHHPTCSYCLRSPRSTIPAAESSQTSPTPVILSPAMPALAMLLHSDQQRFTGKELQGNGSTIG</sequence>
<dbReference type="OrthoDB" id="2914250at2759"/>
<reference evidence="1 2" key="1">
    <citation type="submission" date="2019-02" db="EMBL/GenBank/DDBJ databases">
        <title>Genome sequencing of the rare red list fungi Dentipellis fragilis.</title>
        <authorList>
            <person name="Buettner E."/>
            <person name="Kellner H."/>
        </authorList>
    </citation>
    <scope>NUCLEOTIDE SEQUENCE [LARGE SCALE GENOMIC DNA]</scope>
    <source>
        <strain evidence="1 2">DSM 105465</strain>
    </source>
</reference>
<proteinExistence type="predicted"/>
<dbReference type="EMBL" id="SEOQ01000764">
    <property type="protein sequence ID" value="TFY57258.1"/>
    <property type="molecule type" value="Genomic_DNA"/>
</dbReference>
<protein>
    <submittedName>
        <fullName evidence="1">Uncharacterized protein</fullName>
    </submittedName>
</protein>
<evidence type="ECO:0000313" key="2">
    <source>
        <dbReference type="Proteomes" id="UP000298327"/>
    </source>
</evidence>
<gene>
    <name evidence="1" type="ORF">EVG20_g8615</name>
</gene>
<keyword evidence="2" id="KW-1185">Reference proteome</keyword>
<dbReference type="Proteomes" id="UP000298327">
    <property type="component" value="Unassembled WGS sequence"/>
</dbReference>
<dbReference type="AlphaFoldDB" id="A0A4Y9Y5R8"/>
<organism evidence="1 2">
    <name type="scientific">Dentipellis fragilis</name>
    <dbReference type="NCBI Taxonomy" id="205917"/>
    <lineage>
        <taxon>Eukaryota</taxon>
        <taxon>Fungi</taxon>
        <taxon>Dikarya</taxon>
        <taxon>Basidiomycota</taxon>
        <taxon>Agaricomycotina</taxon>
        <taxon>Agaricomycetes</taxon>
        <taxon>Russulales</taxon>
        <taxon>Hericiaceae</taxon>
        <taxon>Dentipellis</taxon>
    </lineage>
</organism>
<evidence type="ECO:0000313" key="1">
    <source>
        <dbReference type="EMBL" id="TFY57258.1"/>
    </source>
</evidence>
<comment type="caution">
    <text evidence="1">The sequence shown here is derived from an EMBL/GenBank/DDBJ whole genome shotgun (WGS) entry which is preliminary data.</text>
</comment>